<organism evidence="1 2">
    <name type="scientific">Coprinellus micaceus</name>
    <name type="common">Glistening ink-cap mushroom</name>
    <name type="synonym">Coprinus micaceus</name>
    <dbReference type="NCBI Taxonomy" id="71717"/>
    <lineage>
        <taxon>Eukaryota</taxon>
        <taxon>Fungi</taxon>
        <taxon>Dikarya</taxon>
        <taxon>Basidiomycota</taxon>
        <taxon>Agaricomycotina</taxon>
        <taxon>Agaricomycetes</taxon>
        <taxon>Agaricomycetidae</taxon>
        <taxon>Agaricales</taxon>
        <taxon>Agaricineae</taxon>
        <taxon>Psathyrellaceae</taxon>
        <taxon>Coprinellus</taxon>
    </lineage>
</organism>
<name>A0A4Y7SQU6_COPMI</name>
<evidence type="ECO:0008006" key="3">
    <source>
        <dbReference type="Google" id="ProtNLM"/>
    </source>
</evidence>
<dbReference type="Proteomes" id="UP000298030">
    <property type="component" value="Unassembled WGS sequence"/>
</dbReference>
<dbReference type="InterPro" id="IPR032675">
    <property type="entry name" value="LRR_dom_sf"/>
</dbReference>
<dbReference type="Gene3D" id="3.80.10.10">
    <property type="entry name" value="Ribonuclease Inhibitor"/>
    <property type="match status" value="1"/>
</dbReference>
<reference evidence="1 2" key="1">
    <citation type="journal article" date="2019" name="Nat. Ecol. Evol.">
        <title>Megaphylogeny resolves global patterns of mushroom evolution.</title>
        <authorList>
            <person name="Varga T."/>
            <person name="Krizsan K."/>
            <person name="Foldi C."/>
            <person name="Dima B."/>
            <person name="Sanchez-Garcia M."/>
            <person name="Sanchez-Ramirez S."/>
            <person name="Szollosi G.J."/>
            <person name="Szarkandi J.G."/>
            <person name="Papp V."/>
            <person name="Albert L."/>
            <person name="Andreopoulos W."/>
            <person name="Angelini C."/>
            <person name="Antonin V."/>
            <person name="Barry K.W."/>
            <person name="Bougher N.L."/>
            <person name="Buchanan P."/>
            <person name="Buyck B."/>
            <person name="Bense V."/>
            <person name="Catcheside P."/>
            <person name="Chovatia M."/>
            <person name="Cooper J."/>
            <person name="Damon W."/>
            <person name="Desjardin D."/>
            <person name="Finy P."/>
            <person name="Geml J."/>
            <person name="Haridas S."/>
            <person name="Hughes K."/>
            <person name="Justo A."/>
            <person name="Karasinski D."/>
            <person name="Kautmanova I."/>
            <person name="Kiss B."/>
            <person name="Kocsube S."/>
            <person name="Kotiranta H."/>
            <person name="LaButti K.M."/>
            <person name="Lechner B.E."/>
            <person name="Liimatainen K."/>
            <person name="Lipzen A."/>
            <person name="Lukacs Z."/>
            <person name="Mihaltcheva S."/>
            <person name="Morgado L.N."/>
            <person name="Niskanen T."/>
            <person name="Noordeloos M.E."/>
            <person name="Ohm R.A."/>
            <person name="Ortiz-Santana B."/>
            <person name="Ovrebo C."/>
            <person name="Racz N."/>
            <person name="Riley R."/>
            <person name="Savchenko A."/>
            <person name="Shiryaev A."/>
            <person name="Soop K."/>
            <person name="Spirin V."/>
            <person name="Szebenyi C."/>
            <person name="Tomsovsky M."/>
            <person name="Tulloss R.E."/>
            <person name="Uehling J."/>
            <person name="Grigoriev I.V."/>
            <person name="Vagvolgyi C."/>
            <person name="Papp T."/>
            <person name="Martin F.M."/>
            <person name="Miettinen O."/>
            <person name="Hibbett D.S."/>
            <person name="Nagy L.G."/>
        </authorList>
    </citation>
    <scope>NUCLEOTIDE SEQUENCE [LARGE SCALE GENOMIC DNA]</scope>
    <source>
        <strain evidence="1 2">FP101781</strain>
    </source>
</reference>
<proteinExistence type="predicted"/>
<comment type="caution">
    <text evidence="1">The sequence shown here is derived from an EMBL/GenBank/DDBJ whole genome shotgun (WGS) entry which is preliminary data.</text>
</comment>
<dbReference type="SUPFAM" id="SSF52047">
    <property type="entry name" value="RNI-like"/>
    <property type="match status" value="1"/>
</dbReference>
<dbReference type="AlphaFoldDB" id="A0A4Y7SQU6"/>
<evidence type="ECO:0000313" key="1">
    <source>
        <dbReference type="EMBL" id="TEB24172.1"/>
    </source>
</evidence>
<keyword evidence="2" id="KW-1185">Reference proteome</keyword>
<protein>
    <recommendedName>
        <fullName evidence="3">F-box domain-containing protein</fullName>
    </recommendedName>
</protein>
<dbReference type="EMBL" id="QPFP01000069">
    <property type="protein sequence ID" value="TEB24172.1"/>
    <property type="molecule type" value="Genomic_DNA"/>
</dbReference>
<sequence length="404" mass="45980">MARQLLQEFPLETLTHIIKLSVDVHRELADGLVYPDRHPFWVQPYSFGSPQRASVAETYLTVCKSFYNASIPTLMEYVALSEEVKLVQLVHYLRKYPVGCFTLRLDLALPPSYPMDLVIELLQSMPCLRVLVLANGGPCDGRGDRMIDFPVDFFNTLATSAPGLRRLQFLSDVEVPSIKQLALISHRHPQLRTLQFTRLHSINDIEPDAFLILSFTNLTTLSIGTWTTTKNGVLFAFMQRIESPKSVPNLVRFDLMDRSNNLCSFLKNHGHHLEHLTILSGGPLAKEHKACPSLTPDLKSLTFIVEGGINALPSEHHALEKITIMKGYRPVRLVGRRGLQLLEDIRMVKLDRLREIVIDQELPLSLKDPWCYDDVVDSFQQRGVQCEFVDMEDWYESESDGLII</sequence>
<accession>A0A4Y7SQU6</accession>
<dbReference type="OrthoDB" id="3171058at2759"/>
<gene>
    <name evidence="1" type="ORF">FA13DRAFT_1797383</name>
</gene>
<evidence type="ECO:0000313" key="2">
    <source>
        <dbReference type="Proteomes" id="UP000298030"/>
    </source>
</evidence>